<organism evidence="1 2">
    <name type="scientific">Araneus ventricosus</name>
    <name type="common">Orbweaver spider</name>
    <name type="synonym">Epeira ventricosa</name>
    <dbReference type="NCBI Taxonomy" id="182803"/>
    <lineage>
        <taxon>Eukaryota</taxon>
        <taxon>Metazoa</taxon>
        <taxon>Ecdysozoa</taxon>
        <taxon>Arthropoda</taxon>
        <taxon>Chelicerata</taxon>
        <taxon>Arachnida</taxon>
        <taxon>Araneae</taxon>
        <taxon>Araneomorphae</taxon>
        <taxon>Entelegynae</taxon>
        <taxon>Araneoidea</taxon>
        <taxon>Araneidae</taxon>
        <taxon>Araneus</taxon>
    </lineage>
</organism>
<evidence type="ECO:0000313" key="2">
    <source>
        <dbReference type="Proteomes" id="UP000499080"/>
    </source>
</evidence>
<evidence type="ECO:0008006" key="3">
    <source>
        <dbReference type="Google" id="ProtNLM"/>
    </source>
</evidence>
<gene>
    <name evidence="1" type="ORF">AVEN_194341_1</name>
</gene>
<accession>A0A4Y2TBV0</accession>
<keyword evidence="2" id="KW-1185">Reference proteome</keyword>
<comment type="caution">
    <text evidence="1">The sequence shown here is derived from an EMBL/GenBank/DDBJ whole genome shotgun (WGS) entry which is preliminary data.</text>
</comment>
<protein>
    <recommendedName>
        <fullName evidence="3">DUF4817 domain-containing protein</fullName>
    </recommendedName>
</protein>
<reference evidence="1 2" key="1">
    <citation type="journal article" date="2019" name="Sci. Rep.">
        <title>Orb-weaving spider Araneus ventricosus genome elucidates the spidroin gene catalogue.</title>
        <authorList>
            <person name="Kono N."/>
            <person name="Nakamura H."/>
            <person name="Ohtoshi R."/>
            <person name="Moran D.A.P."/>
            <person name="Shinohara A."/>
            <person name="Yoshida Y."/>
            <person name="Fujiwara M."/>
            <person name="Mori M."/>
            <person name="Tomita M."/>
            <person name="Arakawa K."/>
        </authorList>
    </citation>
    <scope>NUCLEOTIDE SEQUENCE [LARGE SCALE GENOMIC DNA]</scope>
</reference>
<evidence type="ECO:0000313" key="1">
    <source>
        <dbReference type="EMBL" id="GBN98134.1"/>
    </source>
</evidence>
<dbReference type="AlphaFoldDB" id="A0A4Y2TBV0"/>
<dbReference type="OrthoDB" id="9979538at2759"/>
<name>A0A4Y2TBV0_ARAVE</name>
<dbReference type="Proteomes" id="UP000499080">
    <property type="component" value="Unassembled WGS sequence"/>
</dbReference>
<dbReference type="EMBL" id="BGPR01027552">
    <property type="protein sequence ID" value="GBN98134.1"/>
    <property type="molecule type" value="Genomic_DNA"/>
</dbReference>
<proteinExistence type="predicted"/>
<sequence>MKRSNACIALRKMIQNFERTGQLGILPGRGRKQIPSSSFEDVATALVEASSQPPHGSVIVPVVPVYWICRIPLYKKSYGGF</sequence>